<comment type="caution">
    <text evidence="4">The sequence shown here is derived from an EMBL/GenBank/DDBJ whole genome shotgun (WGS) entry which is preliminary data.</text>
</comment>
<gene>
    <name evidence="4" type="ORF">FCS05_02155</name>
    <name evidence="3" type="ORF">HNQ10_002504</name>
</gene>
<keyword evidence="6" id="KW-1185">Reference proteome</keyword>
<dbReference type="EMBL" id="JACHFV010000008">
    <property type="protein sequence ID" value="MBB5295665.1"/>
    <property type="molecule type" value="Genomic_DNA"/>
</dbReference>
<feature type="region of interest" description="Disordered" evidence="1">
    <location>
        <begin position="1"/>
        <end position="21"/>
    </location>
</feature>
<protein>
    <submittedName>
        <fullName evidence="4">FAD-binding oxidoreductase</fullName>
    </submittedName>
    <submittedName>
        <fullName evidence="3">Glycine/D-amino acid oxidase-like deaminating enzyme</fullName>
    </submittedName>
</protein>
<accession>A0AAJ5F851</accession>
<dbReference type="AlphaFoldDB" id="A0AAJ5F851"/>
<dbReference type="Gene3D" id="3.30.9.10">
    <property type="entry name" value="D-Amino Acid Oxidase, subunit A, domain 2"/>
    <property type="match status" value="1"/>
</dbReference>
<dbReference type="Proteomes" id="UP000308000">
    <property type="component" value="Unassembled WGS sequence"/>
</dbReference>
<dbReference type="GO" id="GO:0005737">
    <property type="term" value="C:cytoplasm"/>
    <property type="evidence" value="ECO:0007669"/>
    <property type="project" value="TreeGrafter"/>
</dbReference>
<organism evidence="4 5">
    <name type="scientific">Deinococcus metallilatus</name>
    <dbReference type="NCBI Taxonomy" id="1211322"/>
    <lineage>
        <taxon>Bacteria</taxon>
        <taxon>Thermotogati</taxon>
        <taxon>Deinococcota</taxon>
        <taxon>Deinococci</taxon>
        <taxon>Deinococcales</taxon>
        <taxon>Deinococcaceae</taxon>
        <taxon>Deinococcus</taxon>
    </lineage>
</organism>
<dbReference type="Pfam" id="PF01266">
    <property type="entry name" value="DAO"/>
    <property type="match status" value="1"/>
</dbReference>
<evidence type="ECO:0000313" key="4">
    <source>
        <dbReference type="EMBL" id="TLK32266.1"/>
    </source>
</evidence>
<dbReference type="InterPro" id="IPR006076">
    <property type="entry name" value="FAD-dep_OxRdtase"/>
</dbReference>
<feature type="domain" description="FAD dependent oxidoreductase" evidence="2">
    <location>
        <begin position="34"/>
        <end position="173"/>
    </location>
</feature>
<sequence length="193" mass="20762">MAHASAGLPSGTTTSHWARPMPTFPPLGGDLQTDTVVVGASIVGLTTAYLLAREGGHVVLLERDEIGSGETARTSAQLTASLDFRYFELASIHGEERTRLIAQSHSAAIDEIERIAREEDIGCDFLRVPGFLFAPPDQREDLLHEHELGAMQNAGLKVRLVKPPAGTRHLGPCVRLEDQGAFHPVPVDVADEG</sequence>
<proteinExistence type="predicted"/>
<evidence type="ECO:0000256" key="1">
    <source>
        <dbReference type="SAM" id="MobiDB-lite"/>
    </source>
</evidence>
<dbReference type="RefSeq" id="WP_138223693.1">
    <property type="nucleotide sequence ID" value="NZ_BSUI01000005.1"/>
</dbReference>
<evidence type="ECO:0000259" key="2">
    <source>
        <dbReference type="Pfam" id="PF01266"/>
    </source>
</evidence>
<dbReference type="Proteomes" id="UP000536909">
    <property type="component" value="Unassembled WGS sequence"/>
</dbReference>
<dbReference type="EMBL" id="VBRC01000001">
    <property type="protein sequence ID" value="TLK32266.1"/>
    <property type="molecule type" value="Genomic_DNA"/>
</dbReference>
<reference evidence="4 5" key="1">
    <citation type="submission" date="2019-04" db="EMBL/GenBank/DDBJ databases">
        <title>Deinococcus metalilatus MA1002 mutant No.5.</title>
        <authorList>
            <person name="Park W."/>
            <person name="Park C."/>
        </authorList>
    </citation>
    <scope>NUCLEOTIDE SEQUENCE [LARGE SCALE GENOMIC DNA]</scope>
    <source>
        <strain evidence="4 5">MA1002-m5</strain>
    </source>
</reference>
<evidence type="ECO:0000313" key="3">
    <source>
        <dbReference type="EMBL" id="MBB5295665.1"/>
    </source>
</evidence>
<reference evidence="3 6" key="2">
    <citation type="submission" date="2020-08" db="EMBL/GenBank/DDBJ databases">
        <title>Genomic Encyclopedia of Type Strains, Phase IV (KMG-IV): sequencing the most valuable type-strain genomes for metagenomic binning, comparative biology and taxonomic classification.</title>
        <authorList>
            <person name="Goeker M."/>
        </authorList>
    </citation>
    <scope>NUCLEOTIDE SEQUENCE [LARGE SCALE GENOMIC DNA]</scope>
    <source>
        <strain evidence="3 6">DSM 105434</strain>
    </source>
</reference>
<dbReference type="PANTHER" id="PTHR13847">
    <property type="entry name" value="SARCOSINE DEHYDROGENASE-RELATED"/>
    <property type="match status" value="1"/>
</dbReference>
<dbReference type="InterPro" id="IPR036188">
    <property type="entry name" value="FAD/NAD-bd_sf"/>
</dbReference>
<dbReference type="Gene3D" id="3.50.50.60">
    <property type="entry name" value="FAD/NAD(P)-binding domain"/>
    <property type="match status" value="1"/>
</dbReference>
<evidence type="ECO:0000313" key="6">
    <source>
        <dbReference type="Proteomes" id="UP000536909"/>
    </source>
</evidence>
<dbReference type="SUPFAM" id="SSF51905">
    <property type="entry name" value="FAD/NAD(P)-binding domain"/>
    <property type="match status" value="1"/>
</dbReference>
<evidence type="ECO:0000313" key="5">
    <source>
        <dbReference type="Proteomes" id="UP000308000"/>
    </source>
</evidence>
<name>A0AAJ5F851_9DEIO</name>